<keyword evidence="3 5" id="KW-0378">Hydrolase</keyword>
<dbReference type="GO" id="GO:0006508">
    <property type="term" value="P:proteolysis"/>
    <property type="evidence" value="ECO:0007669"/>
    <property type="project" value="UniProtKB-KW"/>
</dbReference>
<evidence type="ECO:0000256" key="3">
    <source>
        <dbReference type="ARBA" id="ARBA00022801"/>
    </source>
</evidence>
<dbReference type="GO" id="GO:0008236">
    <property type="term" value="F:serine-type peptidase activity"/>
    <property type="evidence" value="ECO:0007669"/>
    <property type="project" value="UniProtKB-KW"/>
</dbReference>
<dbReference type="Gene3D" id="3.90.226.10">
    <property type="entry name" value="2-enoyl-CoA Hydratase, Chain A, domain 1"/>
    <property type="match status" value="1"/>
</dbReference>
<dbReference type="SMART" id="SM00228">
    <property type="entry name" value="PDZ"/>
    <property type="match status" value="1"/>
</dbReference>
<evidence type="ECO:0000313" key="8">
    <source>
        <dbReference type="Proteomes" id="UP000176992"/>
    </source>
</evidence>
<dbReference type="NCBIfam" id="TIGR00225">
    <property type="entry name" value="prc"/>
    <property type="match status" value="1"/>
</dbReference>
<accession>A0A1F5YEN5</accession>
<dbReference type="InterPro" id="IPR036034">
    <property type="entry name" value="PDZ_sf"/>
</dbReference>
<reference evidence="7 8" key="1">
    <citation type="journal article" date="2016" name="Nat. Commun.">
        <title>Thousands of microbial genomes shed light on interconnected biogeochemical processes in an aquifer system.</title>
        <authorList>
            <person name="Anantharaman K."/>
            <person name="Brown C.T."/>
            <person name="Hug L.A."/>
            <person name="Sharon I."/>
            <person name="Castelle C.J."/>
            <person name="Probst A.J."/>
            <person name="Thomas B.C."/>
            <person name="Singh A."/>
            <person name="Wilkins M.J."/>
            <person name="Karaoz U."/>
            <person name="Brodie E.L."/>
            <person name="Williams K.H."/>
            <person name="Hubbard S.S."/>
            <person name="Banfield J.F."/>
        </authorList>
    </citation>
    <scope>NUCLEOTIDE SEQUENCE [LARGE SCALE GENOMIC DNA]</scope>
</reference>
<feature type="domain" description="PDZ" evidence="6">
    <location>
        <begin position="83"/>
        <end position="151"/>
    </location>
</feature>
<name>A0A1F5YEN5_9BACT</name>
<dbReference type="InterPro" id="IPR005151">
    <property type="entry name" value="Tail-specific_protease"/>
</dbReference>
<sequence length="545" mass="60464">MKSRYYISLIVLLLFAGTRNLGSQYSANRAGGTQEWLLFEEVLRVVSDNYVDPIPPEDLVLGAVEGLVESLDLHSQLLDQRRHSRLMEQTKGEFGGIGIEISIREDTLTVLSPIPGTPAQRVGLQSGDRIVRIEDEPTFGMKLEDAVKRLKGPPGTLVNIWIRRMGVDSDIHFPIVRAIIKIESIQGKFMLSPDIGYVRLGVFSDKSAEELIEAMNDLKAHGMQKLIFDLRDNPGGLLSRAVDVADIFLDPGQVIVSTRGRIHNANEVYKATRPALWGKGPVITLISGGSASASEIVAGALQDHDKSVILGTTSYGKGSVQTIIDLRDSYALKLTTAKYYTPSGRCIHSDSRAGDEHHSLLVPEDTLQAFNTDSGRTVHGGGGITPDLVLRPEQPNGAERKIYRQVGKFRSMMFRYAVQFKTDHPQLGADSIDSEAYVRNFEDKLVKITPAMVADVRKLMKENEFDLTEEDYKEAEPLLRQWMYYYIADACFDRNTAQRVLTDYDKQLLKAVELIETAPSAGNFVETLLAGRILPDTLDQTGLAR</sequence>
<keyword evidence="2 5" id="KW-0645">Protease</keyword>
<dbReference type="SMART" id="SM00245">
    <property type="entry name" value="TSPc"/>
    <property type="match status" value="1"/>
</dbReference>
<dbReference type="PANTHER" id="PTHR32060:SF30">
    <property type="entry name" value="CARBOXY-TERMINAL PROCESSING PROTEASE CTPA"/>
    <property type="match status" value="1"/>
</dbReference>
<dbReference type="Gene3D" id="3.30.750.44">
    <property type="match status" value="1"/>
</dbReference>
<evidence type="ECO:0000313" key="7">
    <source>
        <dbReference type="EMBL" id="OGF98609.1"/>
    </source>
</evidence>
<dbReference type="CDD" id="cd07560">
    <property type="entry name" value="Peptidase_S41_CPP"/>
    <property type="match status" value="1"/>
</dbReference>
<dbReference type="Pfam" id="PF03572">
    <property type="entry name" value="Peptidase_S41"/>
    <property type="match status" value="1"/>
</dbReference>
<dbReference type="InterPro" id="IPR001478">
    <property type="entry name" value="PDZ"/>
</dbReference>
<proteinExistence type="inferred from homology"/>
<dbReference type="AlphaFoldDB" id="A0A1F5YEN5"/>
<evidence type="ECO:0000256" key="5">
    <source>
        <dbReference type="RuleBase" id="RU004404"/>
    </source>
</evidence>
<dbReference type="PROSITE" id="PS50106">
    <property type="entry name" value="PDZ"/>
    <property type="match status" value="1"/>
</dbReference>
<gene>
    <name evidence="7" type="ORF">A2Z86_01040</name>
</gene>
<evidence type="ECO:0000256" key="2">
    <source>
        <dbReference type="ARBA" id="ARBA00022670"/>
    </source>
</evidence>
<dbReference type="GO" id="GO:0030288">
    <property type="term" value="C:outer membrane-bounded periplasmic space"/>
    <property type="evidence" value="ECO:0007669"/>
    <property type="project" value="TreeGrafter"/>
</dbReference>
<dbReference type="Proteomes" id="UP000176992">
    <property type="component" value="Unassembled WGS sequence"/>
</dbReference>
<dbReference type="InterPro" id="IPR029045">
    <property type="entry name" value="ClpP/crotonase-like_dom_sf"/>
</dbReference>
<dbReference type="Pfam" id="PF17820">
    <property type="entry name" value="PDZ_6"/>
    <property type="match status" value="1"/>
</dbReference>
<organism evidence="7 8">
    <name type="scientific">Candidatus Glassbacteria bacterium GWA2_58_10</name>
    <dbReference type="NCBI Taxonomy" id="1817865"/>
    <lineage>
        <taxon>Bacteria</taxon>
        <taxon>Candidatus Glassiibacteriota</taxon>
    </lineage>
</organism>
<comment type="similarity">
    <text evidence="1 5">Belongs to the peptidase S41A family.</text>
</comment>
<dbReference type="InterPro" id="IPR004447">
    <property type="entry name" value="Peptidase_S41A"/>
</dbReference>
<dbReference type="GO" id="GO:0007165">
    <property type="term" value="P:signal transduction"/>
    <property type="evidence" value="ECO:0007669"/>
    <property type="project" value="TreeGrafter"/>
</dbReference>
<dbReference type="GO" id="GO:0004175">
    <property type="term" value="F:endopeptidase activity"/>
    <property type="evidence" value="ECO:0007669"/>
    <property type="project" value="TreeGrafter"/>
</dbReference>
<dbReference type="InterPro" id="IPR041489">
    <property type="entry name" value="PDZ_6"/>
</dbReference>
<dbReference type="SUPFAM" id="SSF50156">
    <property type="entry name" value="PDZ domain-like"/>
    <property type="match status" value="1"/>
</dbReference>
<keyword evidence="4 5" id="KW-0720">Serine protease</keyword>
<dbReference type="PANTHER" id="PTHR32060">
    <property type="entry name" value="TAIL-SPECIFIC PROTEASE"/>
    <property type="match status" value="1"/>
</dbReference>
<dbReference type="Gene3D" id="2.30.42.10">
    <property type="match status" value="1"/>
</dbReference>
<evidence type="ECO:0000256" key="1">
    <source>
        <dbReference type="ARBA" id="ARBA00009179"/>
    </source>
</evidence>
<dbReference type="EMBL" id="MFIV01000075">
    <property type="protein sequence ID" value="OGF98609.1"/>
    <property type="molecule type" value="Genomic_DNA"/>
</dbReference>
<evidence type="ECO:0000256" key="4">
    <source>
        <dbReference type="ARBA" id="ARBA00022825"/>
    </source>
</evidence>
<dbReference type="FunFam" id="2.30.42.10:FF:000063">
    <property type="entry name" value="Peptidase, S41 family"/>
    <property type="match status" value="1"/>
</dbReference>
<evidence type="ECO:0000259" key="6">
    <source>
        <dbReference type="PROSITE" id="PS50106"/>
    </source>
</evidence>
<comment type="caution">
    <text evidence="7">The sequence shown here is derived from an EMBL/GenBank/DDBJ whole genome shotgun (WGS) entry which is preliminary data.</text>
</comment>
<protein>
    <recommendedName>
        <fullName evidence="6">PDZ domain-containing protein</fullName>
    </recommendedName>
</protein>
<dbReference type="SUPFAM" id="SSF52096">
    <property type="entry name" value="ClpP/crotonase"/>
    <property type="match status" value="1"/>
</dbReference>
<dbReference type="CDD" id="cd06782">
    <property type="entry name" value="cpPDZ_CPP-like"/>
    <property type="match status" value="1"/>
</dbReference>